<dbReference type="WBParaSite" id="nRc.2.0.1.t14604-RA">
    <property type="protein sequence ID" value="nRc.2.0.1.t14604-RA"/>
    <property type="gene ID" value="nRc.2.0.1.g14604"/>
</dbReference>
<evidence type="ECO:0000313" key="2">
    <source>
        <dbReference type="WBParaSite" id="nRc.2.0.1.t14604-RA"/>
    </source>
</evidence>
<protein>
    <submittedName>
        <fullName evidence="2">Uncharacterized protein</fullName>
    </submittedName>
</protein>
<reference evidence="2" key="1">
    <citation type="submission" date="2022-11" db="UniProtKB">
        <authorList>
            <consortium name="WormBaseParasite"/>
        </authorList>
    </citation>
    <scope>IDENTIFICATION</scope>
</reference>
<dbReference type="Proteomes" id="UP000887565">
    <property type="component" value="Unplaced"/>
</dbReference>
<name>A0A915IL52_ROMCU</name>
<keyword evidence="1" id="KW-1185">Reference proteome</keyword>
<organism evidence="1 2">
    <name type="scientific">Romanomermis culicivorax</name>
    <name type="common">Nematode worm</name>
    <dbReference type="NCBI Taxonomy" id="13658"/>
    <lineage>
        <taxon>Eukaryota</taxon>
        <taxon>Metazoa</taxon>
        <taxon>Ecdysozoa</taxon>
        <taxon>Nematoda</taxon>
        <taxon>Enoplea</taxon>
        <taxon>Dorylaimia</taxon>
        <taxon>Mermithida</taxon>
        <taxon>Mermithoidea</taxon>
        <taxon>Mermithidae</taxon>
        <taxon>Romanomermis</taxon>
    </lineage>
</organism>
<sequence length="68" mass="7284">MDAGTTSWRLSLISQYRSPSSVKKTGGCFVVLLNWREAMILVTAELAACTCLTSLWKVMVMALTGGGA</sequence>
<proteinExistence type="predicted"/>
<evidence type="ECO:0000313" key="1">
    <source>
        <dbReference type="Proteomes" id="UP000887565"/>
    </source>
</evidence>
<dbReference type="AlphaFoldDB" id="A0A915IL52"/>
<accession>A0A915IL52</accession>